<dbReference type="GO" id="GO:0007035">
    <property type="term" value="P:vacuolar acidification"/>
    <property type="evidence" value="ECO:0007669"/>
    <property type="project" value="TreeGrafter"/>
</dbReference>
<evidence type="ECO:0000256" key="8">
    <source>
        <dbReference type="RuleBase" id="RU361189"/>
    </source>
</evidence>
<accession>A0A1I7SYE9</accession>
<evidence type="ECO:0000256" key="7">
    <source>
        <dbReference type="ARBA" id="ARBA00023136"/>
    </source>
</evidence>
<keyword evidence="9" id="KW-0175">Coiled coil</keyword>
<proteinExistence type="inferred from homology"/>
<evidence type="ECO:0000256" key="6">
    <source>
        <dbReference type="ARBA" id="ARBA00023065"/>
    </source>
</evidence>
<name>A0A1I7SYE9_9PELO</name>
<feature type="coiled-coil region" evidence="9">
    <location>
        <begin position="51"/>
        <end position="121"/>
    </location>
</feature>
<evidence type="ECO:0000313" key="11">
    <source>
        <dbReference type="WBParaSite" id="Csp11.Scaffold3.g5.t1"/>
    </source>
</evidence>
<comment type="similarity">
    <text evidence="2 8">Belongs to the V-ATPase 116 kDa subunit family.</text>
</comment>
<dbReference type="STRING" id="1561998.A0A1I7SYE9"/>
<keyword evidence="10" id="KW-1185">Reference proteome</keyword>
<reference evidence="11" key="1">
    <citation type="submission" date="2016-11" db="UniProtKB">
        <authorList>
            <consortium name="WormBaseParasite"/>
        </authorList>
    </citation>
    <scope>IDENTIFICATION</scope>
</reference>
<dbReference type="Pfam" id="PF01496">
    <property type="entry name" value="V_ATPase_I"/>
    <property type="match status" value="1"/>
</dbReference>
<keyword evidence="6 8" id="KW-0406">Ion transport</keyword>
<dbReference type="GO" id="GO:0016471">
    <property type="term" value="C:vacuolar proton-transporting V-type ATPase complex"/>
    <property type="evidence" value="ECO:0007669"/>
    <property type="project" value="TreeGrafter"/>
</dbReference>
<evidence type="ECO:0000256" key="1">
    <source>
        <dbReference type="ARBA" id="ARBA00004141"/>
    </source>
</evidence>
<evidence type="ECO:0000256" key="5">
    <source>
        <dbReference type="ARBA" id="ARBA00022989"/>
    </source>
</evidence>
<dbReference type="PANTHER" id="PTHR11629:SF58">
    <property type="entry name" value="V-TYPE PROTON ATPASE 116 KDA SUBUNIT A 3"/>
    <property type="match status" value="1"/>
</dbReference>
<dbReference type="GO" id="GO:0005886">
    <property type="term" value="C:plasma membrane"/>
    <property type="evidence" value="ECO:0007669"/>
    <property type="project" value="TreeGrafter"/>
</dbReference>
<dbReference type="AlphaFoldDB" id="A0A1I7SYE9"/>
<keyword evidence="4" id="KW-0812">Transmembrane</keyword>
<dbReference type="InterPro" id="IPR002490">
    <property type="entry name" value="V-ATPase_116kDa_su"/>
</dbReference>
<evidence type="ECO:0000256" key="9">
    <source>
        <dbReference type="SAM" id="Coils"/>
    </source>
</evidence>
<evidence type="ECO:0000256" key="2">
    <source>
        <dbReference type="ARBA" id="ARBA00009904"/>
    </source>
</evidence>
<comment type="subcellular location">
    <subcellularLocation>
        <location evidence="1">Membrane</location>
        <topology evidence="1">Multi-pass membrane protein</topology>
    </subcellularLocation>
</comment>
<dbReference type="Proteomes" id="UP000095282">
    <property type="component" value="Unplaced"/>
</dbReference>
<evidence type="ECO:0000256" key="4">
    <source>
        <dbReference type="ARBA" id="ARBA00022692"/>
    </source>
</evidence>
<dbReference type="PANTHER" id="PTHR11629">
    <property type="entry name" value="VACUOLAR PROTON ATPASES"/>
    <property type="match status" value="1"/>
</dbReference>
<protein>
    <recommendedName>
        <fullName evidence="8">V-type proton ATPase subunit a</fullName>
    </recommendedName>
</protein>
<sequence length="123" mass="14401">MGSIYRSEHMKLCQIFFQSESAYQCVAELGELGMAQFIDLNEEQNSYQRKFVNEVRRCEEMERKLNFVEEEITKDEVAIPDYDGHIPAPQPKHMGEMEANLEKLEEELLSINKNTKTLEDKSH</sequence>
<dbReference type="GO" id="GO:0046961">
    <property type="term" value="F:proton-transporting ATPase activity, rotational mechanism"/>
    <property type="evidence" value="ECO:0007669"/>
    <property type="project" value="InterPro"/>
</dbReference>
<keyword evidence="7" id="KW-0472">Membrane</keyword>
<evidence type="ECO:0000256" key="3">
    <source>
        <dbReference type="ARBA" id="ARBA00022448"/>
    </source>
</evidence>
<comment type="function">
    <text evidence="8">Essential component of the vacuolar proton pump (V-ATPase), a multimeric enzyme that catalyzes the translocation of protons across the membranes. Required for assembly and activity of the V-ATPase.</text>
</comment>
<dbReference type="GO" id="GO:0033179">
    <property type="term" value="C:proton-transporting V-type ATPase, V0 domain"/>
    <property type="evidence" value="ECO:0007669"/>
    <property type="project" value="InterPro"/>
</dbReference>
<keyword evidence="3 8" id="KW-0813">Transport</keyword>
<keyword evidence="5" id="KW-1133">Transmembrane helix</keyword>
<dbReference type="WBParaSite" id="Csp11.Scaffold3.g5.t1">
    <property type="protein sequence ID" value="Csp11.Scaffold3.g5.t1"/>
    <property type="gene ID" value="Csp11.Scaffold3.g5"/>
</dbReference>
<keyword evidence="8" id="KW-0375">Hydrogen ion transport</keyword>
<dbReference type="eggNOG" id="KOG2189">
    <property type="taxonomic scope" value="Eukaryota"/>
</dbReference>
<organism evidence="10 11">
    <name type="scientific">Caenorhabditis tropicalis</name>
    <dbReference type="NCBI Taxonomy" id="1561998"/>
    <lineage>
        <taxon>Eukaryota</taxon>
        <taxon>Metazoa</taxon>
        <taxon>Ecdysozoa</taxon>
        <taxon>Nematoda</taxon>
        <taxon>Chromadorea</taxon>
        <taxon>Rhabditida</taxon>
        <taxon>Rhabditina</taxon>
        <taxon>Rhabditomorpha</taxon>
        <taxon>Rhabditoidea</taxon>
        <taxon>Rhabditidae</taxon>
        <taxon>Peloderinae</taxon>
        <taxon>Caenorhabditis</taxon>
    </lineage>
</organism>
<evidence type="ECO:0000313" key="10">
    <source>
        <dbReference type="Proteomes" id="UP000095282"/>
    </source>
</evidence>
<dbReference type="GO" id="GO:0051117">
    <property type="term" value="F:ATPase binding"/>
    <property type="evidence" value="ECO:0007669"/>
    <property type="project" value="TreeGrafter"/>
</dbReference>